<keyword evidence="4" id="KW-1185">Reference proteome</keyword>
<name>A0A0N9W0W5_9GAMM</name>
<dbReference type="EMBL" id="CP012808">
    <property type="protein sequence ID" value="ALH94655.1"/>
    <property type="molecule type" value="Genomic_DNA"/>
</dbReference>
<dbReference type="OrthoDB" id="9795565at2"/>
<dbReference type="InterPro" id="IPR027417">
    <property type="entry name" value="P-loop_NTPase"/>
</dbReference>
<dbReference type="RefSeq" id="WP_054580555.1">
    <property type="nucleotide sequence ID" value="NZ_CP012808.1"/>
</dbReference>
<dbReference type="Proteomes" id="UP000064939">
    <property type="component" value="Chromosome"/>
</dbReference>
<dbReference type="AlphaFoldDB" id="A0A0N9W0W5"/>
<reference evidence="3 4" key="1">
    <citation type="journal article" date="2015" name="Int. J. Syst. Evol. Microbiol.">
        <title>Acinetobacter equi sp. nov. isolated from horse faeces.</title>
        <authorList>
            <person name="Poppel M.T."/>
            <person name="Skiebe E."/>
            <person name="Laue M."/>
            <person name="Bergmann H."/>
            <person name="Ebersberger I."/>
            <person name="Garn T."/>
            <person name="Fruth A."/>
            <person name="Baumgardt S."/>
            <person name="Busse H.J."/>
            <person name="Wilharm G."/>
        </authorList>
    </citation>
    <scope>NUCLEOTIDE SEQUENCE [LARGE SCALE GENOMIC DNA]</scope>
    <source>
        <strain evidence="3 4">114</strain>
    </source>
</reference>
<protein>
    <recommendedName>
        <fullName evidence="2">Protein CR006 P-loop domain-containing protein</fullName>
    </recommendedName>
</protein>
<gene>
    <name evidence="3" type="ORF">AOY20_03405</name>
</gene>
<evidence type="ECO:0000313" key="4">
    <source>
        <dbReference type="Proteomes" id="UP000064939"/>
    </source>
</evidence>
<proteinExistence type="predicted"/>
<dbReference type="Pfam" id="PF13166">
    <property type="entry name" value="AAA_13"/>
    <property type="match status" value="1"/>
</dbReference>
<accession>A0A0N9W0W5</accession>
<evidence type="ECO:0000313" key="3">
    <source>
        <dbReference type="EMBL" id="ALH94655.1"/>
    </source>
</evidence>
<dbReference type="KEGG" id="aei:AOY20_03405"/>
<dbReference type="InterPro" id="IPR026866">
    <property type="entry name" value="CR006_AAA"/>
</dbReference>
<evidence type="ECO:0000259" key="2">
    <source>
        <dbReference type="Pfam" id="PF13166"/>
    </source>
</evidence>
<feature type="region of interest" description="Disordered" evidence="1">
    <location>
        <begin position="169"/>
        <end position="193"/>
    </location>
</feature>
<organism evidence="3 4">
    <name type="scientific">Acinetobacter equi</name>
    <dbReference type="NCBI Taxonomy" id="1324350"/>
    <lineage>
        <taxon>Bacteria</taxon>
        <taxon>Pseudomonadati</taxon>
        <taxon>Pseudomonadota</taxon>
        <taxon>Gammaproteobacteria</taxon>
        <taxon>Moraxellales</taxon>
        <taxon>Moraxellaceae</taxon>
        <taxon>Acinetobacter</taxon>
    </lineage>
</organism>
<dbReference type="Gene3D" id="3.40.50.300">
    <property type="entry name" value="P-loop containing nucleotide triphosphate hydrolases"/>
    <property type="match status" value="1"/>
</dbReference>
<sequence length="806" mass="93678">MKIKKISEIKNFSIFKDFDWDTNLTYQNKQRQNEVYDFKDINILYGRNYSGKTSLSKIIRSLEKKQLPLKYDNPDFKIKLSDDTEITQNTLQTFEHPIHVYNSDFVKENLKFIHNENDNIESFSVTLGGDNQQILEQIQKLKGELGSNEENNKSGIYLDIHNKEHQVRKASENHNAKNRHLENTLSDKATRGSESIKSQHTLFGDINYSITKLRNDLTEVQKSSFQVLSEDQKIEKLALIKQTELPTPPEIPKYTLNFSSLLQATTETLKTVVSLSGKIEELTNNPTLNSWVQTGHQLHHDRDTCAFCNNKISEEREQTLNQHFNQEFQILQSRISKGIQLLDKELDSEILKFNLNINLYYQQYHSRLSALSSNLDSSFSKQKASLEQLKIALEQKQNNPFIELESNNPQDYSLEITTILDQISDIRNQCIRLNSDLKTKQEEAKKAVRLNHVYHFLQDINHTQLTSDIEFALQAIAPLKTELATLRTRKDTLLSDIETEEAKLKSEGEACNRIKELLNHEFGHSSLSLEPIEVDTMNGKQIKFEIQRIKDGNKTKAHNLSEGECSLISFCYFLAKIQDDLDHDKKPIIWIDDPICSLDNNHIYLIYSLLENLCLENNYNQLFISTHNLDFLKYLTQLTPMGKTATTIKREKAFYQIERAFTCSILKKMPLHLQENSSEFIYLFDQIYKCSLAIDVDDSNHIYFYNFANNARKFLEIYTYYLFPNPQLKDRQRLQRFWGDRLPRIFSERINHDGSHAVTILEGKITLRDFSEVNTNAKLILSKLKTSNSEQYNCLLESIGITPTTQ</sequence>
<feature type="compositionally biased region" description="Basic and acidic residues" evidence="1">
    <location>
        <begin position="169"/>
        <end position="182"/>
    </location>
</feature>
<evidence type="ECO:0000256" key="1">
    <source>
        <dbReference type="SAM" id="MobiDB-lite"/>
    </source>
</evidence>
<feature type="domain" description="Protein CR006 P-loop" evidence="2">
    <location>
        <begin position="30"/>
        <end position="760"/>
    </location>
</feature>
<dbReference type="SUPFAM" id="SSF52540">
    <property type="entry name" value="P-loop containing nucleoside triphosphate hydrolases"/>
    <property type="match status" value="1"/>
</dbReference>
<feature type="compositionally biased region" description="Polar residues" evidence="1">
    <location>
        <begin position="183"/>
        <end position="193"/>
    </location>
</feature>